<keyword evidence="4" id="KW-1185">Reference proteome</keyword>
<dbReference type="InterPro" id="IPR002347">
    <property type="entry name" value="SDR_fam"/>
</dbReference>
<dbReference type="SUPFAM" id="SSF51735">
    <property type="entry name" value="NAD(P)-binding Rossmann-fold domains"/>
    <property type="match status" value="1"/>
</dbReference>
<evidence type="ECO:0000259" key="2">
    <source>
        <dbReference type="SMART" id="SM00822"/>
    </source>
</evidence>
<dbReference type="RefSeq" id="WP_157397304.1">
    <property type="nucleotide sequence ID" value="NZ_WSEL01000003.1"/>
</dbReference>
<evidence type="ECO:0000313" key="4">
    <source>
        <dbReference type="Proteomes" id="UP000469385"/>
    </source>
</evidence>
<dbReference type="PANTHER" id="PTHR42879">
    <property type="entry name" value="3-OXOACYL-(ACYL-CARRIER-PROTEIN) REDUCTASE"/>
    <property type="match status" value="1"/>
</dbReference>
<reference evidence="3 4" key="1">
    <citation type="submission" date="2019-12" db="EMBL/GenBank/DDBJ databases">
        <authorList>
            <person name="Huq M.A."/>
        </authorList>
    </citation>
    <scope>NUCLEOTIDE SEQUENCE [LARGE SCALE GENOMIC DNA]</scope>
    <source>
        <strain evidence="3 4">MAH-25</strain>
    </source>
</reference>
<dbReference type="Proteomes" id="UP000469385">
    <property type="component" value="Unassembled WGS sequence"/>
</dbReference>
<dbReference type="PANTHER" id="PTHR42879:SF2">
    <property type="entry name" value="3-OXOACYL-[ACYL-CARRIER-PROTEIN] REDUCTASE FABG"/>
    <property type="match status" value="1"/>
</dbReference>
<dbReference type="SMART" id="SM00822">
    <property type="entry name" value="PKS_KR"/>
    <property type="match status" value="1"/>
</dbReference>
<dbReference type="PRINTS" id="PR00080">
    <property type="entry name" value="SDRFAMILY"/>
</dbReference>
<dbReference type="PRINTS" id="PR00081">
    <property type="entry name" value="GDHRDH"/>
</dbReference>
<proteinExistence type="inferred from homology"/>
<dbReference type="InterPro" id="IPR057326">
    <property type="entry name" value="KR_dom"/>
</dbReference>
<gene>
    <name evidence="3" type="ORF">GON04_07515</name>
</gene>
<protein>
    <submittedName>
        <fullName evidence="3">SDR family oxidoreductase</fullName>
    </submittedName>
</protein>
<comment type="caution">
    <text evidence="3">The sequence shown here is derived from an EMBL/GenBank/DDBJ whole genome shotgun (WGS) entry which is preliminary data.</text>
</comment>
<dbReference type="InterPro" id="IPR036291">
    <property type="entry name" value="NAD(P)-bd_dom_sf"/>
</dbReference>
<comment type="similarity">
    <text evidence="1">Belongs to the short-chain dehydrogenases/reductases (SDR) family.</text>
</comment>
<organism evidence="3 4">
    <name type="scientific">Ramlibacter pinisoli</name>
    <dbReference type="NCBI Taxonomy" id="2682844"/>
    <lineage>
        <taxon>Bacteria</taxon>
        <taxon>Pseudomonadati</taxon>
        <taxon>Pseudomonadota</taxon>
        <taxon>Betaproteobacteria</taxon>
        <taxon>Burkholderiales</taxon>
        <taxon>Comamonadaceae</taxon>
        <taxon>Ramlibacter</taxon>
    </lineage>
</organism>
<accession>A0A6N8IQV2</accession>
<name>A0A6N8IQV2_9BURK</name>
<evidence type="ECO:0000256" key="1">
    <source>
        <dbReference type="ARBA" id="ARBA00006484"/>
    </source>
</evidence>
<feature type="domain" description="Ketoreductase" evidence="2">
    <location>
        <begin position="9"/>
        <end position="189"/>
    </location>
</feature>
<dbReference type="EMBL" id="WSEL01000003">
    <property type="protein sequence ID" value="MVQ29289.1"/>
    <property type="molecule type" value="Genomic_DNA"/>
</dbReference>
<sequence length="249" mass="25151">MTAPSLAGRTALVTGSGRNIGRAIALALAAEGARVAVNVRASVAEGQAVVDEIQAAGGQGLLVRADVTQRAEVDAMLAAVLARFGRLDVLVNNASVRAEAPFHTLPYAQWRSAFDLTVDGAFHCTQAAFDALCRSPAGTIVNISGMTASTGAPGRAHVVAAKAALEGLTRALAHEFAPHGVTVNCVSPGLVDTVRSGAAPRHHAASATLLGRRGQPGEIAAAVTWLAGDGGRFVTGQVLHVNGGAFLGG</sequence>
<dbReference type="FunFam" id="3.40.50.720:FF:000084">
    <property type="entry name" value="Short-chain dehydrogenase reductase"/>
    <property type="match status" value="1"/>
</dbReference>
<dbReference type="InterPro" id="IPR050259">
    <property type="entry name" value="SDR"/>
</dbReference>
<evidence type="ECO:0000313" key="3">
    <source>
        <dbReference type="EMBL" id="MVQ29289.1"/>
    </source>
</evidence>
<dbReference type="AlphaFoldDB" id="A0A6N8IQV2"/>
<dbReference type="Pfam" id="PF13561">
    <property type="entry name" value="adh_short_C2"/>
    <property type="match status" value="1"/>
</dbReference>
<dbReference type="Gene3D" id="3.40.50.720">
    <property type="entry name" value="NAD(P)-binding Rossmann-like Domain"/>
    <property type="match status" value="1"/>
</dbReference>